<dbReference type="EMBL" id="FOGT01000002">
    <property type="protein sequence ID" value="SER57661.1"/>
    <property type="molecule type" value="Genomic_DNA"/>
</dbReference>
<evidence type="ECO:0000313" key="2">
    <source>
        <dbReference type="EMBL" id="SER57661.1"/>
    </source>
</evidence>
<dbReference type="Pfam" id="PF00903">
    <property type="entry name" value="Glyoxalase"/>
    <property type="match status" value="1"/>
</dbReference>
<dbReference type="CDD" id="cd07246">
    <property type="entry name" value="VOC_like"/>
    <property type="match status" value="1"/>
</dbReference>
<keyword evidence="3" id="KW-1185">Reference proteome</keyword>
<dbReference type="InterPro" id="IPR004360">
    <property type="entry name" value="Glyas_Fos-R_dOase_dom"/>
</dbReference>
<dbReference type="Gene3D" id="3.30.720.110">
    <property type="match status" value="1"/>
</dbReference>
<dbReference type="InterPro" id="IPR029068">
    <property type="entry name" value="Glyas_Bleomycin-R_OHBP_Dase"/>
</dbReference>
<dbReference type="PROSITE" id="PS51819">
    <property type="entry name" value="VOC"/>
    <property type="match status" value="1"/>
</dbReference>
<dbReference type="Gene3D" id="3.30.720.120">
    <property type="match status" value="1"/>
</dbReference>
<dbReference type="STRING" id="1601833.SAMN05518684_102125"/>
<dbReference type="RefSeq" id="WP_245732918.1">
    <property type="nucleotide sequence ID" value="NZ_FOGT01000002.1"/>
</dbReference>
<organism evidence="2 3">
    <name type="scientific">Salipaludibacillus aurantiacus</name>
    <dbReference type="NCBI Taxonomy" id="1601833"/>
    <lineage>
        <taxon>Bacteria</taxon>
        <taxon>Bacillati</taxon>
        <taxon>Bacillota</taxon>
        <taxon>Bacilli</taxon>
        <taxon>Bacillales</taxon>
        <taxon>Bacillaceae</taxon>
    </lineage>
</organism>
<gene>
    <name evidence="2" type="ORF">SAMN05518684_102125</name>
</gene>
<proteinExistence type="predicted"/>
<evidence type="ECO:0000259" key="1">
    <source>
        <dbReference type="PROSITE" id="PS51819"/>
    </source>
</evidence>
<protein>
    <submittedName>
        <fullName evidence="2">Uncharacterized conserved protein PhnB, glyoxalase superfamily</fullName>
    </submittedName>
</protein>
<dbReference type="InterPro" id="IPR037523">
    <property type="entry name" value="VOC_core"/>
</dbReference>
<reference evidence="3" key="1">
    <citation type="submission" date="2016-10" db="EMBL/GenBank/DDBJ databases">
        <authorList>
            <person name="Varghese N."/>
            <person name="Submissions S."/>
        </authorList>
    </citation>
    <scope>NUCLEOTIDE SEQUENCE [LARGE SCALE GENOMIC DNA]</scope>
    <source>
        <strain evidence="3">S9</strain>
    </source>
</reference>
<dbReference type="PANTHER" id="PTHR34109:SF1">
    <property type="entry name" value="VOC DOMAIN-CONTAINING PROTEIN"/>
    <property type="match status" value="1"/>
</dbReference>
<accession>A0A1H9QAX4</accession>
<dbReference type="Proteomes" id="UP000198571">
    <property type="component" value="Unassembled WGS sequence"/>
</dbReference>
<sequence length="127" mass="13923">MYKPEGYNSVSPYLVVNGAQKMIDLLEGIFKAETLRRFGMPDGSVMHAEVVIGDSVIMIGDSSEQFPPNTHLLHVYVSDVDKTYNKAIALGCQAIEAPVNKDGEPDKRGTFKDFAGNIWSVATQVET</sequence>
<dbReference type="SUPFAM" id="SSF54593">
    <property type="entry name" value="Glyoxalase/Bleomycin resistance protein/Dihydroxybiphenyl dioxygenase"/>
    <property type="match status" value="1"/>
</dbReference>
<dbReference type="AlphaFoldDB" id="A0A1H9QAX4"/>
<evidence type="ECO:0000313" key="3">
    <source>
        <dbReference type="Proteomes" id="UP000198571"/>
    </source>
</evidence>
<name>A0A1H9QAX4_9BACI</name>
<feature type="domain" description="VOC" evidence="1">
    <location>
        <begin position="6"/>
        <end position="124"/>
    </location>
</feature>
<dbReference type="PANTHER" id="PTHR34109">
    <property type="entry name" value="BNAUNNG04460D PROTEIN-RELATED"/>
    <property type="match status" value="1"/>
</dbReference>